<evidence type="ECO:0000256" key="1">
    <source>
        <dbReference type="SAM" id="MobiDB-lite"/>
    </source>
</evidence>
<dbReference type="Proteomes" id="UP000265520">
    <property type="component" value="Unassembled WGS sequence"/>
</dbReference>
<reference evidence="2 3" key="1">
    <citation type="journal article" date="2018" name="Front. Plant Sci.">
        <title>Red Clover (Trifolium pratense) and Zigzag Clover (T. medium) - A Picture of Genomic Similarities and Differences.</title>
        <authorList>
            <person name="Dluhosova J."/>
            <person name="Istvanek J."/>
            <person name="Nedelnik J."/>
            <person name="Repkova J."/>
        </authorList>
    </citation>
    <scope>NUCLEOTIDE SEQUENCE [LARGE SCALE GENOMIC DNA]</scope>
    <source>
        <strain evidence="3">cv. 10/8</strain>
        <tissue evidence="2">Leaf</tissue>
    </source>
</reference>
<evidence type="ECO:0000313" key="3">
    <source>
        <dbReference type="Proteomes" id="UP000265520"/>
    </source>
</evidence>
<name>A0A392MJM6_9FABA</name>
<gene>
    <name evidence="2" type="ORF">A2U01_0008578</name>
</gene>
<protein>
    <submittedName>
        <fullName evidence="2">Uncharacterized protein</fullName>
    </submittedName>
</protein>
<dbReference type="EMBL" id="LXQA010012749">
    <property type="protein sequence ID" value="MCH87700.1"/>
    <property type="molecule type" value="Genomic_DNA"/>
</dbReference>
<feature type="region of interest" description="Disordered" evidence="1">
    <location>
        <begin position="1"/>
        <end position="26"/>
    </location>
</feature>
<comment type="caution">
    <text evidence="2">The sequence shown here is derived from an EMBL/GenBank/DDBJ whole genome shotgun (WGS) entry which is preliminary data.</text>
</comment>
<accession>A0A392MJM6</accession>
<keyword evidence="3" id="KW-1185">Reference proteome</keyword>
<sequence length="63" mass="7024">MLLRARHAPPPAQRAAGRGCQRQQARTRTAPALVALRANTNCASRTFRLLVTEISRHTQQTVF</sequence>
<evidence type="ECO:0000313" key="2">
    <source>
        <dbReference type="EMBL" id="MCH87700.1"/>
    </source>
</evidence>
<feature type="compositionally biased region" description="Low complexity" evidence="1">
    <location>
        <begin position="13"/>
        <end position="26"/>
    </location>
</feature>
<proteinExistence type="predicted"/>
<organism evidence="2 3">
    <name type="scientific">Trifolium medium</name>
    <dbReference type="NCBI Taxonomy" id="97028"/>
    <lineage>
        <taxon>Eukaryota</taxon>
        <taxon>Viridiplantae</taxon>
        <taxon>Streptophyta</taxon>
        <taxon>Embryophyta</taxon>
        <taxon>Tracheophyta</taxon>
        <taxon>Spermatophyta</taxon>
        <taxon>Magnoliopsida</taxon>
        <taxon>eudicotyledons</taxon>
        <taxon>Gunneridae</taxon>
        <taxon>Pentapetalae</taxon>
        <taxon>rosids</taxon>
        <taxon>fabids</taxon>
        <taxon>Fabales</taxon>
        <taxon>Fabaceae</taxon>
        <taxon>Papilionoideae</taxon>
        <taxon>50 kb inversion clade</taxon>
        <taxon>NPAAA clade</taxon>
        <taxon>Hologalegina</taxon>
        <taxon>IRL clade</taxon>
        <taxon>Trifolieae</taxon>
        <taxon>Trifolium</taxon>
    </lineage>
</organism>
<dbReference type="AlphaFoldDB" id="A0A392MJM6"/>